<feature type="region of interest" description="Disordered" evidence="1">
    <location>
        <begin position="79"/>
        <end position="101"/>
    </location>
</feature>
<proteinExistence type="predicted"/>
<evidence type="ECO:0000313" key="2">
    <source>
        <dbReference type="EMBL" id="DAF93654.1"/>
    </source>
</evidence>
<organism evidence="2">
    <name type="scientific">Myoviridae sp. ctshb19</name>
    <dbReference type="NCBI Taxonomy" id="2825194"/>
    <lineage>
        <taxon>Viruses</taxon>
        <taxon>Duplodnaviria</taxon>
        <taxon>Heunggongvirae</taxon>
        <taxon>Uroviricota</taxon>
        <taxon>Caudoviricetes</taxon>
    </lineage>
</organism>
<feature type="compositionally biased region" description="Acidic residues" evidence="1">
    <location>
        <begin position="81"/>
        <end position="101"/>
    </location>
</feature>
<name>A0A8S5UH00_9CAUD</name>
<dbReference type="EMBL" id="BK016086">
    <property type="protein sequence ID" value="DAF93654.1"/>
    <property type="molecule type" value="Genomic_DNA"/>
</dbReference>
<sequence>MSSTPYVGALTAYNNSPVAMTVSDVIRSEETGEITSVACQYFVGAILQHAYGSLDAFIGFGDSLIFEGGAFHEAFNNRIDDAEEEEEEEEELEPEDTDPTA</sequence>
<reference evidence="2" key="1">
    <citation type="journal article" date="2021" name="Proc. Natl. Acad. Sci. U.S.A.">
        <title>A Catalog of Tens of Thousands of Viruses from Human Metagenomes Reveals Hidden Associations with Chronic Diseases.</title>
        <authorList>
            <person name="Tisza M.J."/>
            <person name="Buck C.B."/>
        </authorList>
    </citation>
    <scope>NUCLEOTIDE SEQUENCE</scope>
    <source>
        <strain evidence="2">Ctshb19</strain>
    </source>
</reference>
<evidence type="ECO:0000256" key="1">
    <source>
        <dbReference type="SAM" id="MobiDB-lite"/>
    </source>
</evidence>
<accession>A0A8S5UH00</accession>
<protein>
    <submittedName>
        <fullName evidence="2">Uncharacterized protein</fullName>
    </submittedName>
</protein>